<feature type="region of interest" description="Disordered" evidence="1">
    <location>
        <begin position="24"/>
        <end position="136"/>
    </location>
</feature>
<protein>
    <recommendedName>
        <fullName evidence="4">DUF2497 domain-containing protein</fullName>
    </recommendedName>
</protein>
<feature type="compositionally biased region" description="Acidic residues" evidence="1">
    <location>
        <begin position="248"/>
        <end position="259"/>
    </location>
</feature>
<keyword evidence="3" id="KW-1185">Reference proteome</keyword>
<evidence type="ECO:0000313" key="2">
    <source>
        <dbReference type="EMBL" id="SLN74278.1"/>
    </source>
</evidence>
<dbReference type="EMBL" id="FWFK01000010">
    <property type="protein sequence ID" value="SLN74278.1"/>
    <property type="molecule type" value="Genomic_DNA"/>
</dbReference>
<feature type="compositionally biased region" description="Acidic residues" evidence="1">
    <location>
        <begin position="205"/>
        <end position="219"/>
    </location>
</feature>
<dbReference type="RefSeq" id="WP_085793685.1">
    <property type="nucleotide sequence ID" value="NZ_FWFK01000010.1"/>
</dbReference>
<accession>A0A1X7AAD1</accession>
<evidence type="ECO:0000313" key="3">
    <source>
        <dbReference type="Proteomes" id="UP000193570"/>
    </source>
</evidence>
<organism evidence="2 3">
    <name type="scientific">Roseivivax jejudonensis</name>
    <dbReference type="NCBI Taxonomy" id="1529041"/>
    <lineage>
        <taxon>Bacteria</taxon>
        <taxon>Pseudomonadati</taxon>
        <taxon>Pseudomonadota</taxon>
        <taxon>Alphaproteobacteria</taxon>
        <taxon>Rhodobacterales</taxon>
        <taxon>Roseobacteraceae</taxon>
        <taxon>Roseivivax</taxon>
    </lineage>
</organism>
<feature type="compositionally biased region" description="Basic and acidic residues" evidence="1">
    <location>
        <begin position="370"/>
        <end position="384"/>
    </location>
</feature>
<feature type="compositionally biased region" description="Basic and acidic residues" evidence="1">
    <location>
        <begin position="24"/>
        <end position="35"/>
    </location>
</feature>
<gene>
    <name evidence="2" type="ORF">ROJ8625_04032</name>
</gene>
<sequence length="495" mass="52960">MTNHPSHSEIEDVLSSIRRLVSEDGRAPLRSERAKPVASPDALVLTPQQRVIDGSAERSDPVDDADDMPDERREASAEAPPAPAPFDFDDDPDPALEFVTPRRPKQPLRSLRDEVSAPEAETPRHTDRTAANDRADHVAFKADSFDLRALVEREVAAALAPAQYEEGEDEDGTDAAAGQPAADTAREPVRNSRAPSRLSLRPADADADDDPDAETDSDDAGPAVMPPLRLGRAQSVAPVPDAPRDEAAEAEDPAPEDTGADAHTTPDAAIAAESVDDRDDDDDPRDVRIEDVVEAAARDVAAAATDHAPERSAEMDDDGAAASERDLAGVTEPDVLNASGPVADGAPEAAQPATDAPASDVRPVPFSIRRAAEAQDRAKPTLSLEDKISELEAMIAQADADWEPTPRAPRRAPEERGVTVPGPWPERLEPQETRPATTTSPDVPALPLDADALREVVADIVRQELQGMLGERITRNVRKLVRREINRALAGYDAD</sequence>
<evidence type="ECO:0008006" key="4">
    <source>
        <dbReference type="Google" id="ProtNLM"/>
    </source>
</evidence>
<dbReference type="Proteomes" id="UP000193570">
    <property type="component" value="Unassembled WGS sequence"/>
</dbReference>
<feature type="region of interest" description="Disordered" evidence="1">
    <location>
        <begin position="161"/>
        <end position="384"/>
    </location>
</feature>
<feature type="compositionally biased region" description="Acidic residues" evidence="1">
    <location>
        <begin position="274"/>
        <end position="284"/>
    </location>
</feature>
<proteinExistence type="predicted"/>
<feature type="compositionally biased region" description="Basic and acidic residues" evidence="1">
    <location>
        <begin position="110"/>
        <end position="136"/>
    </location>
</feature>
<dbReference type="AlphaFoldDB" id="A0A1X7AAD1"/>
<name>A0A1X7AAD1_9RHOB</name>
<evidence type="ECO:0000256" key="1">
    <source>
        <dbReference type="SAM" id="MobiDB-lite"/>
    </source>
</evidence>
<feature type="compositionally biased region" description="Low complexity" evidence="1">
    <location>
        <begin position="294"/>
        <end position="306"/>
    </location>
</feature>
<feature type="region of interest" description="Disordered" evidence="1">
    <location>
        <begin position="397"/>
        <end position="447"/>
    </location>
</feature>
<feature type="compositionally biased region" description="Low complexity" evidence="1">
    <location>
        <begin position="174"/>
        <end position="183"/>
    </location>
</feature>
<reference evidence="2 3" key="1">
    <citation type="submission" date="2017-03" db="EMBL/GenBank/DDBJ databases">
        <authorList>
            <person name="Afonso C.L."/>
            <person name="Miller P.J."/>
            <person name="Scott M.A."/>
            <person name="Spackman E."/>
            <person name="Goraichik I."/>
            <person name="Dimitrov K.M."/>
            <person name="Suarez D.L."/>
            <person name="Swayne D.E."/>
        </authorList>
    </citation>
    <scope>NUCLEOTIDE SEQUENCE [LARGE SCALE GENOMIC DNA]</scope>
    <source>
        <strain evidence="2 3">CECT 8625</strain>
    </source>
</reference>
<dbReference type="OrthoDB" id="7875768at2"/>